<dbReference type="EMBL" id="JAYJLD010000015">
    <property type="protein sequence ID" value="MEB3102292.1"/>
    <property type="molecule type" value="Genomic_DNA"/>
</dbReference>
<proteinExistence type="predicted"/>
<reference evidence="1" key="1">
    <citation type="submission" date="2023-12" db="EMBL/GenBank/DDBJ databases">
        <title>Fervidustalea candida gen. nov., sp. nov., a novel member of the family Paenibacillaceae isolated from a geothermal area.</title>
        <authorList>
            <person name="Li W.-J."/>
            <person name="Jiao J.-Y."/>
            <person name="Chen Y."/>
        </authorList>
    </citation>
    <scope>NUCLEOTIDE SEQUENCE</scope>
    <source>
        <strain evidence="1">SYSU GA230002</strain>
    </source>
</reference>
<gene>
    <name evidence="1" type="ORF">VF724_11530</name>
</gene>
<dbReference type="Proteomes" id="UP001310386">
    <property type="component" value="Unassembled WGS sequence"/>
</dbReference>
<organism evidence="1 2">
    <name type="scientific">Ferviditalea candida</name>
    <dbReference type="NCBI Taxonomy" id="3108399"/>
    <lineage>
        <taxon>Bacteria</taxon>
        <taxon>Bacillati</taxon>
        <taxon>Bacillota</taxon>
        <taxon>Bacilli</taxon>
        <taxon>Bacillales</taxon>
        <taxon>Paenibacillaceae</taxon>
        <taxon>Ferviditalea</taxon>
    </lineage>
</organism>
<dbReference type="Gene3D" id="3.40.720.10">
    <property type="entry name" value="Alkaline Phosphatase, subunit A"/>
    <property type="match status" value="1"/>
</dbReference>
<dbReference type="PANTHER" id="PTHR10151:SF120">
    <property type="entry name" value="BIS(5'-ADENOSYL)-TRIPHOSPHATASE"/>
    <property type="match status" value="1"/>
</dbReference>
<accession>A0ABU5ZJA5</accession>
<evidence type="ECO:0000313" key="1">
    <source>
        <dbReference type="EMBL" id="MEB3102292.1"/>
    </source>
</evidence>
<name>A0ABU5ZJA5_9BACL</name>
<protein>
    <submittedName>
        <fullName evidence="1">Alkaline phosphatase family protein</fullName>
    </submittedName>
</protein>
<dbReference type="InterPro" id="IPR002591">
    <property type="entry name" value="Phosphodiest/P_Trfase"/>
</dbReference>
<dbReference type="PANTHER" id="PTHR10151">
    <property type="entry name" value="ECTONUCLEOTIDE PYROPHOSPHATASE/PHOSPHODIESTERASE"/>
    <property type="match status" value="1"/>
</dbReference>
<dbReference type="Pfam" id="PF01663">
    <property type="entry name" value="Phosphodiest"/>
    <property type="match status" value="1"/>
</dbReference>
<dbReference type="SUPFAM" id="SSF53649">
    <property type="entry name" value="Alkaline phosphatase-like"/>
    <property type="match status" value="1"/>
</dbReference>
<dbReference type="RefSeq" id="WP_371754412.1">
    <property type="nucleotide sequence ID" value="NZ_JAYJLD010000015.1"/>
</dbReference>
<sequence length="492" mass="56057">MKKVILLLVDSLMSHVLDNCIRDRTVPAFQFLISKGRYWPDCVTVFPTMTASVDSSLLTGEYPDVHRIPGLIWYEPTEKKIVNYINGWKCVQKLGVANCVEHVLHNLNEQHLSPEVTTIFEELEQQGLTSASINAIVHRASKKHKVRLPFFPDMITGFRFHNEVTGPEIMTLGALLDTEIEAGIPKTVQSAMQRYGINDDYAITAVRKLIESGRQPDFTLVYLPDNDHEVHKKNPEHAEESLVKVDRKLQTILNAFDSWEEAVERCVFIAISDHGQTRIGKSKEYNIDLDFLLEGYKVLQLDEQENDGHELVVCNNERMAYLYPLKLEKMQEIIRTLQRETKIDLIAWKQDRGVIVRESGSGKELSFIPGGDMFDVYGRAWTVEGSLEVLDLKLERGTIHFADYPDALSRLYGALYSQDTPVIAVTARPRYEFKSRYFPLHLNGGSHGSLHKFDSVIPLIITGTNMPIKEPTRLVDIKEIVLNLLLLKNAKK</sequence>
<comment type="caution">
    <text evidence="1">The sequence shown here is derived from an EMBL/GenBank/DDBJ whole genome shotgun (WGS) entry which is preliminary data.</text>
</comment>
<evidence type="ECO:0000313" key="2">
    <source>
        <dbReference type="Proteomes" id="UP001310386"/>
    </source>
</evidence>
<keyword evidence="2" id="KW-1185">Reference proteome</keyword>
<dbReference type="InterPro" id="IPR017850">
    <property type="entry name" value="Alkaline_phosphatase_core_sf"/>
</dbReference>